<dbReference type="InterPro" id="IPR003136">
    <property type="entry name" value="Cytidylate_kin"/>
</dbReference>
<dbReference type="Proteomes" id="UP001524944">
    <property type="component" value="Unassembled WGS sequence"/>
</dbReference>
<accession>A0ABT1Y4Q8</accession>
<evidence type="ECO:0000313" key="10">
    <source>
        <dbReference type="EMBL" id="MCR6545865.1"/>
    </source>
</evidence>
<evidence type="ECO:0000256" key="3">
    <source>
        <dbReference type="ARBA" id="ARBA00022741"/>
    </source>
</evidence>
<evidence type="ECO:0000256" key="6">
    <source>
        <dbReference type="ARBA" id="ARBA00047615"/>
    </source>
</evidence>
<dbReference type="Gene3D" id="3.40.50.300">
    <property type="entry name" value="P-loop containing nucleotide triphosphate hydrolases"/>
    <property type="match status" value="1"/>
</dbReference>
<comment type="similarity">
    <text evidence="1 8">Belongs to the cytidylate kinase family. Type 1 subfamily.</text>
</comment>
<gene>
    <name evidence="8 10" type="primary">cmk</name>
    <name evidence="10" type="ORF">NVS47_10140</name>
</gene>
<keyword evidence="5 8" id="KW-0067">ATP-binding</keyword>
<comment type="caution">
    <text evidence="10">The sequence shown here is derived from an EMBL/GenBank/DDBJ whole genome shotgun (WGS) entry which is preliminary data.</text>
</comment>
<feature type="domain" description="Cytidylate kinase" evidence="9">
    <location>
        <begin position="6"/>
        <end position="218"/>
    </location>
</feature>
<name>A0ABT1Y4Q8_9FIRM</name>
<evidence type="ECO:0000256" key="7">
    <source>
        <dbReference type="ARBA" id="ARBA00048478"/>
    </source>
</evidence>
<reference evidence="10 11" key="1">
    <citation type="submission" date="2022-08" db="EMBL/GenBank/DDBJ databases">
        <title>Proteogenomics of the novel Dehalobacterium formicoaceticum strain EZ94 highlights a key role of methyltransferases during anaerobic dichloromethane degradation.</title>
        <authorList>
            <person name="Wasmund K."/>
        </authorList>
    </citation>
    <scope>NUCLEOTIDE SEQUENCE [LARGE SCALE GENOMIC DNA]</scope>
    <source>
        <strain evidence="10 11">EZ94</strain>
    </source>
</reference>
<dbReference type="PANTHER" id="PTHR21299:SF2">
    <property type="entry name" value="CYTIDYLATE KINASE"/>
    <property type="match status" value="1"/>
</dbReference>
<keyword evidence="4 8" id="KW-0418">Kinase</keyword>
<dbReference type="SUPFAM" id="SSF52540">
    <property type="entry name" value="P-loop containing nucleoside triphosphate hydrolases"/>
    <property type="match status" value="1"/>
</dbReference>
<evidence type="ECO:0000256" key="8">
    <source>
        <dbReference type="HAMAP-Rule" id="MF_00238"/>
    </source>
</evidence>
<dbReference type="EMBL" id="JANPWE010000004">
    <property type="protein sequence ID" value="MCR6545865.1"/>
    <property type="molecule type" value="Genomic_DNA"/>
</dbReference>
<protein>
    <recommendedName>
        <fullName evidence="8">Cytidylate kinase</fullName>
        <shortName evidence="8">CK</shortName>
        <ecNumber evidence="8">2.7.4.25</ecNumber>
    </recommendedName>
    <alternativeName>
        <fullName evidence="8">Cytidine monophosphate kinase</fullName>
        <shortName evidence="8">CMP kinase</shortName>
    </alternativeName>
</protein>
<dbReference type="RefSeq" id="WP_089611177.1">
    <property type="nucleotide sequence ID" value="NZ_CP022121.1"/>
</dbReference>
<evidence type="ECO:0000256" key="1">
    <source>
        <dbReference type="ARBA" id="ARBA00009427"/>
    </source>
</evidence>
<comment type="catalytic activity">
    <reaction evidence="7 8">
        <text>CMP + ATP = CDP + ADP</text>
        <dbReference type="Rhea" id="RHEA:11600"/>
        <dbReference type="ChEBI" id="CHEBI:30616"/>
        <dbReference type="ChEBI" id="CHEBI:58069"/>
        <dbReference type="ChEBI" id="CHEBI:60377"/>
        <dbReference type="ChEBI" id="CHEBI:456216"/>
        <dbReference type="EC" id="2.7.4.25"/>
    </reaction>
</comment>
<dbReference type="CDD" id="cd02020">
    <property type="entry name" value="CMPK"/>
    <property type="match status" value="1"/>
</dbReference>
<organism evidence="10 11">
    <name type="scientific">Dehalobacterium formicoaceticum</name>
    <dbReference type="NCBI Taxonomy" id="51515"/>
    <lineage>
        <taxon>Bacteria</taxon>
        <taxon>Bacillati</taxon>
        <taxon>Bacillota</taxon>
        <taxon>Clostridia</taxon>
        <taxon>Eubacteriales</taxon>
        <taxon>Peptococcaceae</taxon>
        <taxon>Dehalobacterium</taxon>
    </lineage>
</organism>
<feature type="binding site" evidence="8">
    <location>
        <begin position="10"/>
        <end position="18"/>
    </location>
    <ligand>
        <name>ATP</name>
        <dbReference type="ChEBI" id="CHEBI:30616"/>
    </ligand>
</feature>
<dbReference type="NCBIfam" id="TIGR00017">
    <property type="entry name" value="cmk"/>
    <property type="match status" value="1"/>
</dbReference>
<dbReference type="PANTHER" id="PTHR21299">
    <property type="entry name" value="CYTIDYLATE KINASE/PANTOATE-BETA-ALANINE LIGASE"/>
    <property type="match status" value="1"/>
</dbReference>
<dbReference type="Pfam" id="PF02224">
    <property type="entry name" value="Cytidylate_kin"/>
    <property type="match status" value="1"/>
</dbReference>
<evidence type="ECO:0000256" key="5">
    <source>
        <dbReference type="ARBA" id="ARBA00022840"/>
    </source>
</evidence>
<sequence length="222" mass="24502">MPKKVIAIDGPAGAGKSTVARIVAERLNYLYIDTGAMYRALTYKAMIKNIPLENEASLTELAENTEITLFSQEGQLKVLCDGTDVTQEIRDPKVSKNVSLVALVPGVRKKMVRMQQQLAQKGGVVMDGRDITTIVLPQADCKIFLTASVEERGKRRCLELAQKGYHVSPKKVQEDIDQRDLLDTLRKVGPLMQTPDAFLIDSTGLSIETIVGKILDRCEKGE</sequence>
<keyword evidence="2 8" id="KW-0808">Transferase</keyword>
<comment type="catalytic activity">
    <reaction evidence="6 8">
        <text>dCMP + ATP = dCDP + ADP</text>
        <dbReference type="Rhea" id="RHEA:25094"/>
        <dbReference type="ChEBI" id="CHEBI:30616"/>
        <dbReference type="ChEBI" id="CHEBI:57566"/>
        <dbReference type="ChEBI" id="CHEBI:58593"/>
        <dbReference type="ChEBI" id="CHEBI:456216"/>
        <dbReference type="EC" id="2.7.4.25"/>
    </reaction>
</comment>
<dbReference type="HAMAP" id="MF_00238">
    <property type="entry name" value="Cytidyl_kinase_type1"/>
    <property type="match status" value="1"/>
</dbReference>
<dbReference type="EC" id="2.7.4.25" evidence="8"/>
<keyword evidence="3 8" id="KW-0547">Nucleotide-binding</keyword>
<dbReference type="InterPro" id="IPR011994">
    <property type="entry name" value="Cytidylate_kinase_dom"/>
</dbReference>
<evidence type="ECO:0000256" key="4">
    <source>
        <dbReference type="ARBA" id="ARBA00022777"/>
    </source>
</evidence>
<dbReference type="InterPro" id="IPR027417">
    <property type="entry name" value="P-loop_NTPase"/>
</dbReference>
<dbReference type="GO" id="GO:0016301">
    <property type="term" value="F:kinase activity"/>
    <property type="evidence" value="ECO:0007669"/>
    <property type="project" value="UniProtKB-KW"/>
</dbReference>
<comment type="subcellular location">
    <subcellularLocation>
        <location evidence="8">Cytoplasm</location>
    </subcellularLocation>
</comment>
<keyword evidence="11" id="KW-1185">Reference proteome</keyword>
<evidence type="ECO:0000313" key="11">
    <source>
        <dbReference type="Proteomes" id="UP001524944"/>
    </source>
</evidence>
<evidence type="ECO:0000256" key="2">
    <source>
        <dbReference type="ARBA" id="ARBA00022679"/>
    </source>
</evidence>
<proteinExistence type="inferred from homology"/>
<keyword evidence="8" id="KW-0963">Cytoplasm</keyword>
<evidence type="ECO:0000259" key="9">
    <source>
        <dbReference type="Pfam" id="PF02224"/>
    </source>
</evidence>